<dbReference type="SUPFAM" id="SSF52540">
    <property type="entry name" value="P-loop containing nucleoside triphosphate hydrolases"/>
    <property type="match status" value="1"/>
</dbReference>
<evidence type="ECO:0000256" key="6">
    <source>
        <dbReference type="ARBA" id="ARBA00022667"/>
    </source>
</evidence>
<proteinExistence type="inferred from homology"/>
<dbReference type="PANTHER" id="PTHR23155:SF1152">
    <property type="entry name" value="AAA+ ATPASE DOMAIN-CONTAINING PROTEIN"/>
    <property type="match status" value="1"/>
</dbReference>
<sequence>MAYNLQTLITILESILDPDQPRWIVDENNPQLQSILDKATSLQQLLDKSSLTKLDSRIREVAHRAEDIIESHMVDHMLSGSDCVRFTLSTPDPQQVTRDLDSVMDQAEKLVEMEDKKLDPSMEQVKVVDKKTQSSSSSSSVVVGIDEDLMQLKDRLTRMEKQLEIVPIVGMGGVGKTTLARKLYEDPLIVDHFAYRAWTTISQDYNMRQILLNLLSCIIGKEKCDQHMQKERHELKDVLRKSLFGRKYLIVLDDIWSTKFWDEMRKYFPDNNNESRIVITTRESDVANHADSSRSQHQVQLLSESESWNLLRRLVFGEEDCPPELQEIGQMIAGDCSGLPLAIIVIGGLLSKMDRSKDVWKKLGDNVIAAIAESDVRCYSILSLSYNHLPNHLKPCFLYMGAYPEDYEIKGSKLVRLWVAEGFVKSNGRRSLEEEAEDWLKSLVVRNLFMVREYNKYGKPKRYSMHDMLRDVCIRKSEEDKFWYVKNGPEVTFSNPRRVSLGISNCSTESMSLTRSVICIGSNWDVMFPYAFSTSGLLRVLDLKDRRFSQFPTEIFEFVNLRFLCVYCYSNIPRGISRLWNLQTLISGCDFDVPCELWQLSELRNLKVVGIELLKDEEMNYSVLKKLQMISAKVGKEAINLDGFLESIPNIKKLEIYYYLPVTTTVIDLSQLRKLEILRCLSWRYVSPTGHYLYSHFKIIFPCNIKNLYLYECGLHLEMLRSLSSTLHKLEVLVLNECTFTSEEKTCEEEENKSEEVEKTSEEEEKTSEEVWKVTEEDVFCSLQFLNLECLNLVRWIADETNFPRLRHLCVCACYRLEEIPSGIGDIPALQLIELEECTKSTVASAERIVEEQSENGNDDLKLRIK</sequence>
<dbReference type="AlphaFoldDB" id="A0ABD1HYL0"/>
<dbReference type="Gene3D" id="1.20.5.4130">
    <property type="match status" value="1"/>
</dbReference>
<keyword evidence="15" id="KW-1185">Reference proteome</keyword>
<dbReference type="Gene3D" id="1.10.10.10">
    <property type="entry name" value="Winged helix-like DNA-binding domain superfamily/Winged helix DNA-binding domain"/>
    <property type="match status" value="1"/>
</dbReference>
<dbReference type="Proteomes" id="UP001567538">
    <property type="component" value="Unassembled WGS sequence"/>
</dbReference>
<dbReference type="PRINTS" id="PR00364">
    <property type="entry name" value="DISEASERSIST"/>
</dbReference>
<dbReference type="PANTHER" id="PTHR23155">
    <property type="entry name" value="DISEASE RESISTANCE PROTEIN RP"/>
    <property type="match status" value="1"/>
</dbReference>
<protein>
    <submittedName>
        <fullName evidence="14">Late blight resistance protein R1B-16</fullName>
    </submittedName>
</protein>
<dbReference type="InterPro" id="IPR027417">
    <property type="entry name" value="P-loop_NTPase"/>
</dbReference>
<dbReference type="FunFam" id="1.10.10.10:FF:000322">
    <property type="entry name" value="Probable disease resistance protein At1g63360"/>
    <property type="match status" value="1"/>
</dbReference>
<dbReference type="SUPFAM" id="SSF52058">
    <property type="entry name" value="L domain-like"/>
    <property type="match status" value="1"/>
</dbReference>
<dbReference type="InterPro" id="IPR044974">
    <property type="entry name" value="Disease_R_plants"/>
</dbReference>
<dbReference type="InterPro" id="IPR058922">
    <property type="entry name" value="WHD_DRP"/>
</dbReference>
<comment type="function">
    <text evidence="1">Confers resistance to late blight (Phytophthora infestans) races carrying the avirulence gene Avr1. Resistance proteins guard the plant against pathogens that contain an appropriate avirulence protein via an indirect interaction with this avirulence protein. That triggers a defense system including the hypersensitive response, which restricts the pathogen growth.</text>
</comment>
<dbReference type="InterPro" id="IPR036388">
    <property type="entry name" value="WH-like_DNA-bd_sf"/>
</dbReference>
<keyword evidence="8" id="KW-0547">Nucleotide-binding</keyword>
<dbReference type="InterPro" id="IPR002182">
    <property type="entry name" value="NB-ARC"/>
</dbReference>
<organism evidence="14 15">
    <name type="scientific">Salvia divinorum</name>
    <name type="common">Maria pastora</name>
    <name type="synonym">Diviner's sage</name>
    <dbReference type="NCBI Taxonomy" id="28513"/>
    <lineage>
        <taxon>Eukaryota</taxon>
        <taxon>Viridiplantae</taxon>
        <taxon>Streptophyta</taxon>
        <taxon>Embryophyta</taxon>
        <taxon>Tracheophyta</taxon>
        <taxon>Spermatophyta</taxon>
        <taxon>Magnoliopsida</taxon>
        <taxon>eudicotyledons</taxon>
        <taxon>Gunneridae</taxon>
        <taxon>Pentapetalae</taxon>
        <taxon>asterids</taxon>
        <taxon>lamiids</taxon>
        <taxon>Lamiales</taxon>
        <taxon>Lamiaceae</taxon>
        <taxon>Nepetoideae</taxon>
        <taxon>Mentheae</taxon>
        <taxon>Salviinae</taxon>
        <taxon>Salvia</taxon>
        <taxon>Salvia subgen. Calosphace</taxon>
    </lineage>
</organism>
<dbReference type="Pfam" id="PF23559">
    <property type="entry name" value="WHD_DRP"/>
    <property type="match status" value="1"/>
</dbReference>
<evidence type="ECO:0000259" key="12">
    <source>
        <dbReference type="Pfam" id="PF00931"/>
    </source>
</evidence>
<feature type="region of interest" description="Disordered" evidence="11">
    <location>
        <begin position="746"/>
        <end position="768"/>
    </location>
</feature>
<evidence type="ECO:0000313" key="14">
    <source>
        <dbReference type="EMBL" id="KAL1561267.1"/>
    </source>
</evidence>
<name>A0ABD1HYL0_SALDI</name>
<comment type="caution">
    <text evidence="14">The sequence shown here is derived from an EMBL/GenBank/DDBJ whole genome shotgun (WGS) entry which is preliminary data.</text>
</comment>
<dbReference type="Gene3D" id="3.40.50.300">
    <property type="entry name" value="P-loop containing nucleotide triphosphate hydrolases"/>
    <property type="match status" value="1"/>
</dbReference>
<keyword evidence="9" id="KW-0611">Plant defense</keyword>
<evidence type="ECO:0000256" key="5">
    <source>
        <dbReference type="ARBA" id="ARBA00022614"/>
    </source>
</evidence>
<evidence type="ECO:0000256" key="8">
    <source>
        <dbReference type="ARBA" id="ARBA00022741"/>
    </source>
</evidence>
<comment type="similarity">
    <text evidence="3">Belongs to the disease resistance NB-LRR family.</text>
</comment>
<dbReference type="InterPro" id="IPR042197">
    <property type="entry name" value="Apaf_helical"/>
</dbReference>
<gene>
    <name evidence="14" type="ORF">AAHA92_03989</name>
</gene>
<dbReference type="GO" id="GO:0005737">
    <property type="term" value="C:cytoplasm"/>
    <property type="evidence" value="ECO:0007669"/>
    <property type="project" value="UniProtKB-SubCell"/>
</dbReference>
<evidence type="ECO:0000259" key="13">
    <source>
        <dbReference type="Pfam" id="PF23559"/>
    </source>
</evidence>
<evidence type="ECO:0000256" key="11">
    <source>
        <dbReference type="SAM" id="MobiDB-lite"/>
    </source>
</evidence>
<evidence type="ECO:0000256" key="2">
    <source>
        <dbReference type="ARBA" id="ARBA00004496"/>
    </source>
</evidence>
<comment type="subcellular location">
    <subcellularLocation>
        <location evidence="2">Cytoplasm</location>
    </subcellularLocation>
</comment>
<keyword evidence="5" id="KW-0433">Leucine-rich repeat</keyword>
<evidence type="ECO:0000256" key="7">
    <source>
        <dbReference type="ARBA" id="ARBA00022737"/>
    </source>
</evidence>
<dbReference type="Gene3D" id="1.10.8.430">
    <property type="entry name" value="Helical domain of apoptotic protease-activating factors"/>
    <property type="match status" value="1"/>
</dbReference>
<dbReference type="GO" id="GO:0009626">
    <property type="term" value="P:plant-type hypersensitive response"/>
    <property type="evidence" value="ECO:0007669"/>
    <property type="project" value="UniProtKB-KW"/>
</dbReference>
<evidence type="ECO:0000256" key="4">
    <source>
        <dbReference type="ARBA" id="ARBA00022490"/>
    </source>
</evidence>
<evidence type="ECO:0000256" key="9">
    <source>
        <dbReference type="ARBA" id="ARBA00022821"/>
    </source>
</evidence>
<dbReference type="InterPro" id="IPR032675">
    <property type="entry name" value="LRR_dom_sf"/>
</dbReference>
<keyword evidence="10" id="KW-0067">ATP-binding</keyword>
<dbReference type="GO" id="GO:0051607">
    <property type="term" value="P:defense response to virus"/>
    <property type="evidence" value="ECO:0007669"/>
    <property type="project" value="UniProtKB-ARBA"/>
</dbReference>
<evidence type="ECO:0000256" key="3">
    <source>
        <dbReference type="ARBA" id="ARBA00008894"/>
    </source>
</evidence>
<accession>A0ABD1HYL0</accession>
<feature type="domain" description="Disease resistance protein winged helix" evidence="13">
    <location>
        <begin position="403"/>
        <end position="472"/>
    </location>
</feature>
<dbReference type="Pfam" id="PF00931">
    <property type="entry name" value="NB-ARC"/>
    <property type="match status" value="1"/>
</dbReference>
<keyword evidence="7" id="KW-0677">Repeat</keyword>
<dbReference type="EMBL" id="JBEAFC010000003">
    <property type="protein sequence ID" value="KAL1561267.1"/>
    <property type="molecule type" value="Genomic_DNA"/>
</dbReference>
<evidence type="ECO:0000256" key="1">
    <source>
        <dbReference type="ARBA" id="ARBA00002074"/>
    </source>
</evidence>
<dbReference type="Gene3D" id="3.80.10.10">
    <property type="entry name" value="Ribonuclease Inhibitor"/>
    <property type="match status" value="1"/>
</dbReference>
<keyword evidence="4" id="KW-0963">Cytoplasm</keyword>
<dbReference type="GO" id="GO:0005524">
    <property type="term" value="F:ATP binding"/>
    <property type="evidence" value="ECO:0007669"/>
    <property type="project" value="UniProtKB-KW"/>
</dbReference>
<reference evidence="14 15" key="1">
    <citation type="submission" date="2024-06" db="EMBL/GenBank/DDBJ databases">
        <title>A chromosome level genome sequence of Diviner's sage (Salvia divinorum).</title>
        <authorList>
            <person name="Ford S.A."/>
            <person name="Ro D.-K."/>
            <person name="Ness R.W."/>
            <person name="Phillips M.A."/>
        </authorList>
    </citation>
    <scope>NUCLEOTIDE SEQUENCE [LARGE SCALE GENOMIC DNA]</scope>
    <source>
        <strain evidence="14">SAF-2024a</strain>
        <tissue evidence="14">Leaf</tissue>
    </source>
</reference>
<feature type="domain" description="NB-ARC" evidence="12">
    <location>
        <begin position="147"/>
        <end position="320"/>
    </location>
</feature>
<evidence type="ECO:0000256" key="10">
    <source>
        <dbReference type="ARBA" id="ARBA00022840"/>
    </source>
</evidence>
<evidence type="ECO:0000313" key="15">
    <source>
        <dbReference type="Proteomes" id="UP001567538"/>
    </source>
</evidence>
<keyword evidence="6" id="KW-0381">Hypersensitive response</keyword>
<dbReference type="FunFam" id="3.40.50.300:FF:001091">
    <property type="entry name" value="Probable disease resistance protein At1g61300"/>
    <property type="match status" value="1"/>
</dbReference>